<dbReference type="SUPFAM" id="SSF88946">
    <property type="entry name" value="Sigma2 domain of RNA polymerase sigma factors"/>
    <property type="match status" value="1"/>
</dbReference>
<dbReference type="InterPro" id="IPR024760">
    <property type="entry name" value="HTH_dom_conjug_TS-like"/>
</dbReference>
<keyword evidence="3" id="KW-1185">Reference proteome</keyword>
<dbReference type="EMBL" id="JANPWE010000005">
    <property type="protein sequence ID" value="MCR6546174.1"/>
    <property type="molecule type" value="Genomic_DNA"/>
</dbReference>
<accession>A0ABT1Y8F4</accession>
<sequence>MPEILDLIEAAQHGNERAMETLIRQFEPLIIKKSCLFGKLDEDCRQHLTLEFILAVQNFDLKRFEK</sequence>
<dbReference type="Proteomes" id="UP001524944">
    <property type="component" value="Unassembled WGS sequence"/>
</dbReference>
<protein>
    <submittedName>
        <fullName evidence="2">Helix-turn-helix domain-containing protein</fullName>
    </submittedName>
</protein>
<comment type="caution">
    <text evidence="2">The sequence shown here is derived from an EMBL/GenBank/DDBJ whole genome shotgun (WGS) entry which is preliminary data.</text>
</comment>
<proteinExistence type="predicted"/>
<organism evidence="2 3">
    <name type="scientific">Dehalobacterium formicoaceticum</name>
    <dbReference type="NCBI Taxonomy" id="51515"/>
    <lineage>
        <taxon>Bacteria</taxon>
        <taxon>Bacillati</taxon>
        <taxon>Bacillota</taxon>
        <taxon>Clostridia</taxon>
        <taxon>Eubacteriales</taxon>
        <taxon>Peptococcaceae</taxon>
        <taxon>Dehalobacterium</taxon>
    </lineage>
</organism>
<dbReference type="Pfam" id="PF12645">
    <property type="entry name" value="HTH_16"/>
    <property type="match status" value="1"/>
</dbReference>
<reference evidence="2 3" key="1">
    <citation type="submission" date="2022-08" db="EMBL/GenBank/DDBJ databases">
        <title>Proteogenomics of the novel Dehalobacterium formicoaceticum strain EZ94 highlights a key role of methyltransferases during anaerobic dichloromethane degradation.</title>
        <authorList>
            <person name="Wasmund K."/>
        </authorList>
    </citation>
    <scope>NUCLEOTIDE SEQUENCE [LARGE SCALE GENOMIC DNA]</scope>
    <source>
        <strain evidence="2 3">EZ94</strain>
    </source>
</reference>
<feature type="domain" description="Helix-turn-helix conjugative transposon-like" evidence="1">
    <location>
        <begin position="6"/>
        <end position="60"/>
    </location>
</feature>
<gene>
    <name evidence="2" type="ORF">NVS47_11720</name>
</gene>
<evidence type="ECO:0000313" key="2">
    <source>
        <dbReference type="EMBL" id="MCR6546174.1"/>
    </source>
</evidence>
<evidence type="ECO:0000259" key="1">
    <source>
        <dbReference type="Pfam" id="PF12645"/>
    </source>
</evidence>
<evidence type="ECO:0000313" key="3">
    <source>
        <dbReference type="Proteomes" id="UP001524944"/>
    </source>
</evidence>
<name>A0ABT1Y8F4_9FIRM</name>
<dbReference type="RefSeq" id="WP_257913647.1">
    <property type="nucleotide sequence ID" value="NZ_JANPWE010000005.1"/>
</dbReference>
<dbReference type="InterPro" id="IPR013325">
    <property type="entry name" value="RNA_pol_sigma_r2"/>
</dbReference>